<keyword evidence="2" id="KW-0472">Membrane</keyword>
<keyword evidence="4" id="KW-0830">Ubiquinone</keyword>
<gene>
    <name evidence="4" type="ORF">BC938DRAFT_483353</name>
</gene>
<keyword evidence="2" id="KW-0679">Respiratory chain</keyword>
<comment type="caution">
    <text evidence="4">The sequence shown here is derived from an EMBL/GenBank/DDBJ whole genome shotgun (WGS) entry which is preliminary data.</text>
</comment>
<comment type="subcellular location">
    <subcellularLocation>
        <location evidence="2">Mitochondrion inner membrane</location>
        <topology evidence="2">Peripheral membrane protein</topology>
        <orientation evidence="2">Matrix side</orientation>
    </subcellularLocation>
</comment>
<keyword evidence="2" id="KW-0813">Transport</keyword>
<comment type="function">
    <text evidence="2">Accessory subunit of the mitochondrial membrane respiratory chain NADH dehydrogenase (Complex I), that is believed not to be involved in catalysis. Complex I functions in the transfer of electrons from NADH to the respiratory chain. The immediate electron acceptor for the enzyme is believed to be ubiquinone.</text>
</comment>
<feature type="region of interest" description="Disordered" evidence="3">
    <location>
        <begin position="164"/>
        <end position="185"/>
    </location>
</feature>
<keyword evidence="5" id="KW-1185">Reference proteome</keyword>
<name>A0A433QC93_9FUNG</name>
<evidence type="ECO:0000256" key="3">
    <source>
        <dbReference type="SAM" id="MobiDB-lite"/>
    </source>
</evidence>
<dbReference type="Pfam" id="PF05071">
    <property type="entry name" value="NDUFA12"/>
    <property type="match status" value="1"/>
</dbReference>
<evidence type="ECO:0000313" key="4">
    <source>
        <dbReference type="EMBL" id="RUS27359.1"/>
    </source>
</evidence>
<dbReference type="Proteomes" id="UP000274822">
    <property type="component" value="Unassembled WGS sequence"/>
</dbReference>
<comment type="similarity">
    <text evidence="1 2">Belongs to the complex I NDUFA12 subunit family.</text>
</comment>
<reference evidence="4 5" key="1">
    <citation type="journal article" date="2018" name="New Phytol.">
        <title>Phylogenomics of Endogonaceae and evolution of mycorrhizas within Mucoromycota.</title>
        <authorList>
            <person name="Chang Y."/>
            <person name="Desiro A."/>
            <person name="Na H."/>
            <person name="Sandor L."/>
            <person name="Lipzen A."/>
            <person name="Clum A."/>
            <person name="Barry K."/>
            <person name="Grigoriev I.V."/>
            <person name="Martin F.M."/>
            <person name="Stajich J.E."/>
            <person name="Smith M.E."/>
            <person name="Bonito G."/>
            <person name="Spatafora J.W."/>
        </authorList>
    </citation>
    <scope>NUCLEOTIDE SEQUENCE [LARGE SCALE GENOMIC DNA]</scope>
    <source>
        <strain evidence="4 5">AD002</strain>
    </source>
</reference>
<dbReference type="GO" id="GO:0005743">
    <property type="term" value="C:mitochondrial inner membrane"/>
    <property type="evidence" value="ECO:0007669"/>
    <property type="project" value="UniProtKB-SubCell"/>
</dbReference>
<dbReference type="InterPro" id="IPR007763">
    <property type="entry name" value="NDUFA12"/>
</dbReference>
<dbReference type="GO" id="GO:0045271">
    <property type="term" value="C:respiratory chain complex I"/>
    <property type="evidence" value="ECO:0007669"/>
    <property type="project" value="InterPro"/>
</dbReference>
<protein>
    <recommendedName>
        <fullName evidence="2">NADH dehydrogenase [ubiquinone] 1 alpha subcomplex subunit</fullName>
    </recommendedName>
</protein>
<accession>A0A433QC93</accession>
<evidence type="ECO:0000256" key="2">
    <source>
        <dbReference type="RuleBase" id="RU363103"/>
    </source>
</evidence>
<dbReference type="PANTHER" id="PTHR12910">
    <property type="entry name" value="NADH-UBIQUINONE OXIDOREDUCTASE SUBUNIT B17.2"/>
    <property type="match status" value="1"/>
</dbReference>
<dbReference type="AlphaFoldDB" id="A0A433QC93"/>
<evidence type="ECO:0000256" key="1">
    <source>
        <dbReference type="ARBA" id="ARBA00007355"/>
    </source>
</evidence>
<keyword evidence="2" id="KW-0249">Electron transport</keyword>
<dbReference type="PANTHER" id="PTHR12910:SF2">
    <property type="entry name" value="NADH DEHYDROGENASE [UBIQUINONE] 1 ALPHA SUBCOMPLEX SUBUNIT 12"/>
    <property type="match status" value="1"/>
</dbReference>
<dbReference type="GO" id="GO:0006979">
    <property type="term" value="P:response to oxidative stress"/>
    <property type="evidence" value="ECO:0007669"/>
    <property type="project" value="TreeGrafter"/>
</dbReference>
<proteinExistence type="inferred from homology"/>
<keyword evidence="2" id="KW-0999">Mitochondrion inner membrane</keyword>
<dbReference type="EMBL" id="RBNJ01008546">
    <property type="protein sequence ID" value="RUS27359.1"/>
    <property type="molecule type" value="Genomic_DNA"/>
</dbReference>
<sequence>MSLVLSLNCLQKSMDFTPRCPSAGPTGGEGVALPAGTRILRIEVAAAGFLDMMASAKPKERVVAYAGPSRAWRQLNYLGDTKAGTFVGSDVLGNSYYEDTAGEIYGRERWVEYASNTPDGSMVTPEWHMWLSKLVQEPPTSVNLTHPKFEAPFIYNTTGSRQAYKPYNTTKPKIQAWEPEATPRQ</sequence>
<organism evidence="4 5">
    <name type="scientific">Jimgerdemannia flammicorona</name>
    <dbReference type="NCBI Taxonomy" id="994334"/>
    <lineage>
        <taxon>Eukaryota</taxon>
        <taxon>Fungi</taxon>
        <taxon>Fungi incertae sedis</taxon>
        <taxon>Mucoromycota</taxon>
        <taxon>Mucoromycotina</taxon>
        <taxon>Endogonomycetes</taxon>
        <taxon>Endogonales</taxon>
        <taxon>Endogonaceae</taxon>
        <taxon>Jimgerdemannia</taxon>
    </lineage>
</organism>
<keyword evidence="2" id="KW-0496">Mitochondrion</keyword>
<evidence type="ECO:0000313" key="5">
    <source>
        <dbReference type="Proteomes" id="UP000274822"/>
    </source>
</evidence>